<dbReference type="EnsemblMetazoa" id="GBRI016361-RA">
    <property type="protein sequence ID" value="GBRI016361-PA"/>
    <property type="gene ID" value="GBRI016361"/>
</dbReference>
<dbReference type="PANTHER" id="PTHR34179:SF1">
    <property type="entry name" value="TUMOR PROTEIN P53-INDUCIBLE PROTEIN 13"/>
    <property type="match status" value="1"/>
</dbReference>
<keyword evidence="3" id="KW-1185">Reference proteome</keyword>
<dbReference type="VEuPathDB" id="VectorBase:GBRI016361"/>
<evidence type="ECO:0000313" key="3">
    <source>
        <dbReference type="Proteomes" id="UP000091820"/>
    </source>
</evidence>
<dbReference type="STRING" id="37001.A0A1A9WEC0"/>
<dbReference type="Proteomes" id="UP000091820">
    <property type="component" value="Unassembled WGS sequence"/>
</dbReference>
<sequence>MFTIIILWLISVSFVQVQPKEKDLKTSDSWKGLWFPHPPEYEYKTKNILNKENSTACDNGKDKIDVDYNPKDKRSSYNYLCLSNNRTKYQPNINTKALLSEYFIPPAYQPSMKCLDEKIHYSESLPTYGPYRPLAPKYGVYNYLPPQRWLHSLANGAIVLLYHPCAFPGQVDQLKAILQRCLYRHIITSSQLLSPQYPMALLSWGKSLQMSVVDATIALNFIKENAKHGLKQKQKLKSDNYYDVDLLSEAHLLTDEEDLIICGYNDVM</sequence>
<reference evidence="3" key="1">
    <citation type="submission" date="2014-03" db="EMBL/GenBank/DDBJ databases">
        <authorList>
            <person name="Aksoy S."/>
            <person name="Warren W."/>
            <person name="Wilson R.K."/>
        </authorList>
    </citation>
    <scope>NUCLEOTIDE SEQUENCE [LARGE SCALE GENOMIC DNA]</scope>
    <source>
        <strain evidence="3">IAEA</strain>
    </source>
</reference>
<evidence type="ECO:0000256" key="1">
    <source>
        <dbReference type="SAM" id="SignalP"/>
    </source>
</evidence>
<feature type="chain" id="PRO_5008400274" description="Tumor protein p53-inducible protein 13" evidence="1">
    <location>
        <begin position="18"/>
        <end position="268"/>
    </location>
</feature>
<protein>
    <recommendedName>
        <fullName evidence="4">Tumor protein p53-inducible protein 13</fullName>
    </recommendedName>
</protein>
<dbReference type="InterPro" id="IPR021454">
    <property type="entry name" value="DUF3105"/>
</dbReference>
<dbReference type="GO" id="GO:0005737">
    <property type="term" value="C:cytoplasm"/>
    <property type="evidence" value="ECO:0007669"/>
    <property type="project" value="TreeGrafter"/>
</dbReference>
<dbReference type="AlphaFoldDB" id="A0A1A9WEC0"/>
<dbReference type="Pfam" id="PF11303">
    <property type="entry name" value="DUF3105"/>
    <property type="match status" value="1"/>
</dbReference>
<name>A0A1A9WEC0_9MUSC</name>
<organism evidence="2 3">
    <name type="scientific">Glossina brevipalpis</name>
    <dbReference type="NCBI Taxonomy" id="37001"/>
    <lineage>
        <taxon>Eukaryota</taxon>
        <taxon>Metazoa</taxon>
        <taxon>Ecdysozoa</taxon>
        <taxon>Arthropoda</taxon>
        <taxon>Hexapoda</taxon>
        <taxon>Insecta</taxon>
        <taxon>Pterygota</taxon>
        <taxon>Neoptera</taxon>
        <taxon>Endopterygota</taxon>
        <taxon>Diptera</taxon>
        <taxon>Brachycera</taxon>
        <taxon>Muscomorpha</taxon>
        <taxon>Hippoboscoidea</taxon>
        <taxon>Glossinidae</taxon>
        <taxon>Glossina</taxon>
    </lineage>
</organism>
<proteinExistence type="predicted"/>
<keyword evidence="1" id="KW-0732">Signal</keyword>
<evidence type="ECO:0008006" key="4">
    <source>
        <dbReference type="Google" id="ProtNLM"/>
    </source>
</evidence>
<feature type="signal peptide" evidence="1">
    <location>
        <begin position="1"/>
        <end position="17"/>
    </location>
</feature>
<reference evidence="2" key="2">
    <citation type="submission" date="2020-05" db="UniProtKB">
        <authorList>
            <consortium name="EnsemblMetazoa"/>
        </authorList>
    </citation>
    <scope>IDENTIFICATION</scope>
    <source>
        <strain evidence="2">IAEA</strain>
    </source>
</reference>
<evidence type="ECO:0000313" key="2">
    <source>
        <dbReference type="EnsemblMetazoa" id="GBRI016361-PA"/>
    </source>
</evidence>
<accession>A0A1A9WEC0</accession>
<dbReference type="PANTHER" id="PTHR34179">
    <property type="entry name" value="TUMOR PROTEIN P53-INDUCIBLE PROTEIN 13"/>
    <property type="match status" value="1"/>
</dbReference>